<gene>
    <name evidence="3" type="primary">lip1</name>
    <name evidence="2" type="ORF">TL5118_00796</name>
    <name evidence="3" type="ORF">TL5120_04261</name>
</gene>
<evidence type="ECO:0000313" key="3">
    <source>
        <dbReference type="EMBL" id="CUH74441.1"/>
    </source>
</evidence>
<dbReference type="EMBL" id="CYSB01000010">
    <property type="protein sequence ID" value="CUH64230.1"/>
    <property type="molecule type" value="Genomic_DNA"/>
</dbReference>
<evidence type="ECO:0000313" key="2">
    <source>
        <dbReference type="EMBL" id="CUH64230.1"/>
    </source>
</evidence>
<dbReference type="InterPro" id="IPR050266">
    <property type="entry name" value="AB_hydrolase_sf"/>
</dbReference>
<keyword evidence="4" id="KW-1185">Reference proteome</keyword>
<dbReference type="RefSeq" id="WP_058245554.1">
    <property type="nucleotide sequence ID" value="NZ_CYSB01000010.1"/>
</dbReference>
<dbReference type="EMBL" id="CYSC01000047">
    <property type="protein sequence ID" value="CUH74441.1"/>
    <property type="molecule type" value="Genomic_DNA"/>
</dbReference>
<dbReference type="OrthoDB" id="9804723at2"/>
<evidence type="ECO:0000259" key="1">
    <source>
        <dbReference type="Pfam" id="PF00561"/>
    </source>
</evidence>
<evidence type="ECO:0000313" key="5">
    <source>
        <dbReference type="Proteomes" id="UP000051887"/>
    </source>
</evidence>
<dbReference type="Proteomes" id="UP000051086">
    <property type="component" value="Unassembled WGS sequence"/>
</dbReference>
<accession>A0A0P1FZ16</accession>
<dbReference type="GO" id="GO:0004806">
    <property type="term" value="F:triacylglycerol lipase activity"/>
    <property type="evidence" value="ECO:0007669"/>
    <property type="project" value="UniProtKB-EC"/>
</dbReference>
<dbReference type="AlphaFoldDB" id="A0A0P1FZ16"/>
<dbReference type="InterPro" id="IPR000073">
    <property type="entry name" value="AB_hydrolase_1"/>
</dbReference>
<proteinExistence type="predicted"/>
<dbReference type="Gene3D" id="3.40.50.1820">
    <property type="entry name" value="alpha/beta hydrolase"/>
    <property type="match status" value="1"/>
</dbReference>
<sequence length="321" mass="34350">MRILKRTAVALILLVGAAGIGYALAARLAPKATAGYLVATLRAVSGLEVAEAEITVNSDPYQVGYLDSGDGAGLPVVLLHGVFARKEHWIDFSRQISSDRRVIAPDLPGFGDNALMQPALYAYEQQAEHVIAFLDALGLYQVHLGANSMGGQIAGHIATRYPERVASVAFIGSPVGVPTDPPSEMEQAIAAGNAPLLVQSEADFEARMEWLFPKAPFMPAPVLQTWAKAEAAQAEANAAIWQQLWQTENPPLIELAPDIAQPSLVIWCKEDRVFHPKGAKLLQEALPNGQADAPRNCGHLPMLDKPGPSGKIYAAFLAELP</sequence>
<dbReference type="PRINTS" id="PR00111">
    <property type="entry name" value="ABHYDROLASE"/>
</dbReference>
<dbReference type="Proteomes" id="UP000051887">
    <property type="component" value="Unassembled WGS sequence"/>
</dbReference>
<organism evidence="3 5">
    <name type="scientific">Thalassovita autumnalis</name>
    <dbReference type="NCBI Taxonomy" id="2072972"/>
    <lineage>
        <taxon>Bacteria</taxon>
        <taxon>Pseudomonadati</taxon>
        <taxon>Pseudomonadota</taxon>
        <taxon>Alphaproteobacteria</taxon>
        <taxon>Rhodobacterales</taxon>
        <taxon>Roseobacteraceae</taxon>
        <taxon>Thalassovita</taxon>
    </lineage>
</organism>
<dbReference type="GO" id="GO:0047372">
    <property type="term" value="F:monoacylglycerol lipase activity"/>
    <property type="evidence" value="ECO:0007669"/>
    <property type="project" value="TreeGrafter"/>
</dbReference>
<dbReference type="SUPFAM" id="SSF53474">
    <property type="entry name" value="alpha/beta-Hydrolases"/>
    <property type="match status" value="1"/>
</dbReference>
<dbReference type="InterPro" id="IPR029058">
    <property type="entry name" value="AB_hydrolase_fold"/>
</dbReference>
<reference evidence="3 5" key="2">
    <citation type="submission" date="2015-09" db="EMBL/GenBank/DDBJ databases">
        <authorList>
            <consortium name="Swine Surveillance"/>
        </authorList>
    </citation>
    <scope>NUCLEOTIDE SEQUENCE [LARGE SCALE GENOMIC DNA]</scope>
    <source>
        <strain evidence="3 5">5120</strain>
    </source>
</reference>
<dbReference type="GO" id="GO:0016020">
    <property type="term" value="C:membrane"/>
    <property type="evidence" value="ECO:0007669"/>
    <property type="project" value="TreeGrafter"/>
</dbReference>
<dbReference type="EC" id="3.1.1.3" evidence="3"/>
<dbReference type="Pfam" id="PF00561">
    <property type="entry name" value="Abhydrolase_1"/>
    <property type="match status" value="1"/>
</dbReference>
<evidence type="ECO:0000313" key="4">
    <source>
        <dbReference type="Proteomes" id="UP000051086"/>
    </source>
</evidence>
<name>A0A0P1FZ16_9RHOB</name>
<keyword evidence="3" id="KW-0378">Hydrolase</keyword>
<protein>
    <submittedName>
        <fullName evidence="3">Lipase 1</fullName>
        <ecNumber evidence="3">3.1.1.3</ecNumber>
    </submittedName>
</protein>
<dbReference type="PANTHER" id="PTHR43798">
    <property type="entry name" value="MONOACYLGLYCEROL LIPASE"/>
    <property type="match status" value="1"/>
</dbReference>
<feature type="domain" description="AB hydrolase-1" evidence="1">
    <location>
        <begin position="75"/>
        <end position="306"/>
    </location>
</feature>
<reference evidence="2 4" key="1">
    <citation type="submission" date="2015-09" db="EMBL/GenBank/DDBJ databases">
        <authorList>
            <person name="Rodrigo-Torres L."/>
            <person name="Arahal D.R."/>
        </authorList>
    </citation>
    <scope>NUCLEOTIDE SEQUENCE [LARGE SCALE GENOMIC DNA]</scope>
    <source>
        <strain evidence="2 4">CECT 5118</strain>
    </source>
</reference>
<dbReference type="GO" id="GO:0046464">
    <property type="term" value="P:acylglycerol catabolic process"/>
    <property type="evidence" value="ECO:0007669"/>
    <property type="project" value="TreeGrafter"/>
</dbReference>
<dbReference type="PANTHER" id="PTHR43798:SF5">
    <property type="entry name" value="MONOACYLGLYCEROL LIPASE ABHD6"/>
    <property type="match status" value="1"/>
</dbReference>